<keyword evidence="3" id="KW-1185">Reference proteome</keyword>
<organism evidence="2 3">
    <name type="scientific">Acer negundo</name>
    <name type="common">Box elder</name>
    <dbReference type="NCBI Taxonomy" id="4023"/>
    <lineage>
        <taxon>Eukaryota</taxon>
        <taxon>Viridiplantae</taxon>
        <taxon>Streptophyta</taxon>
        <taxon>Embryophyta</taxon>
        <taxon>Tracheophyta</taxon>
        <taxon>Spermatophyta</taxon>
        <taxon>Magnoliopsida</taxon>
        <taxon>eudicotyledons</taxon>
        <taxon>Gunneridae</taxon>
        <taxon>Pentapetalae</taxon>
        <taxon>rosids</taxon>
        <taxon>malvids</taxon>
        <taxon>Sapindales</taxon>
        <taxon>Sapindaceae</taxon>
        <taxon>Hippocastanoideae</taxon>
        <taxon>Acereae</taxon>
        <taxon>Acer</taxon>
    </lineage>
</organism>
<name>A0AAD5NSQ1_ACENE</name>
<accession>A0AAD5NSQ1</accession>
<evidence type="ECO:0000313" key="2">
    <source>
        <dbReference type="EMBL" id="KAI9180921.1"/>
    </source>
</evidence>
<dbReference type="AlphaFoldDB" id="A0AAD5NSQ1"/>
<dbReference type="Proteomes" id="UP001064489">
    <property type="component" value="Chromosome 4"/>
</dbReference>
<reference evidence="2" key="2">
    <citation type="submission" date="2023-02" db="EMBL/GenBank/DDBJ databases">
        <authorList>
            <person name="Swenson N.G."/>
            <person name="Wegrzyn J.L."/>
            <person name="Mcevoy S.L."/>
        </authorList>
    </citation>
    <scope>NUCLEOTIDE SEQUENCE</scope>
    <source>
        <strain evidence="2">91603</strain>
        <tissue evidence="2">Leaf</tissue>
    </source>
</reference>
<gene>
    <name evidence="2" type="ORF">LWI28_009445</name>
</gene>
<feature type="compositionally biased region" description="Polar residues" evidence="1">
    <location>
        <begin position="32"/>
        <end position="43"/>
    </location>
</feature>
<comment type="caution">
    <text evidence="2">The sequence shown here is derived from an EMBL/GenBank/DDBJ whole genome shotgun (WGS) entry which is preliminary data.</text>
</comment>
<proteinExistence type="predicted"/>
<evidence type="ECO:0000313" key="3">
    <source>
        <dbReference type="Proteomes" id="UP001064489"/>
    </source>
</evidence>
<feature type="region of interest" description="Disordered" evidence="1">
    <location>
        <begin position="32"/>
        <end position="51"/>
    </location>
</feature>
<evidence type="ECO:0000256" key="1">
    <source>
        <dbReference type="SAM" id="MobiDB-lite"/>
    </source>
</evidence>
<dbReference type="EMBL" id="JAJSOW010000101">
    <property type="protein sequence ID" value="KAI9180921.1"/>
    <property type="molecule type" value="Genomic_DNA"/>
</dbReference>
<protein>
    <submittedName>
        <fullName evidence="2">Uncharacterized protein</fullName>
    </submittedName>
</protein>
<reference evidence="2" key="1">
    <citation type="journal article" date="2022" name="Plant J.">
        <title>Strategies of tolerance reflected in two North American maple genomes.</title>
        <authorList>
            <person name="McEvoy S.L."/>
            <person name="Sezen U.U."/>
            <person name="Trouern-Trend A."/>
            <person name="McMahon S.M."/>
            <person name="Schaberg P.G."/>
            <person name="Yang J."/>
            <person name="Wegrzyn J.L."/>
            <person name="Swenson N.G."/>
        </authorList>
    </citation>
    <scope>NUCLEOTIDE SEQUENCE</scope>
    <source>
        <strain evidence="2">91603</strain>
    </source>
</reference>
<sequence length="218" mass="23950">MESIEDDFSLGLRDDDGDDVAHYTTQQRTVTFSRAGSNSVTQKPRQKGPMDVYLTLDPEISVQKNKGKQKSNEWLIGRIDDHDDREDETVFSDDDGLTWNDVARAAEVGELSYWLPDCSSHPPPPPPSLRPPHLAPLCPPSMALLALSLHYPSLSLPHLHHHHGFGFLHRLLGCYLNSGPGPGSNLGPSLGLSLGLSPGLDSSIGLDQSQRRMTKRKS</sequence>